<evidence type="ECO:0000256" key="1">
    <source>
        <dbReference type="SAM" id="Coils"/>
    </source>
</evidence>
<evidence type="ECO:0000313" key="3">
    <source>
        <dbReference type="EMBL" id="AQS66863.1"/>
    </source>
</evidence>
<feature type="region of interest" description="Disordered" evidence="2">
    <location>
        <begin position="151"/>
        <end position="170"/>
    </location>
</feature>
<feature type="region of interest" description="Disordered" evidence="2">
    <location>
        <begin position="459"/>
        <end position="478"/>
    </location>
</feature>
<protein>
    <recommendedName>
        <fullName evidence="5">DNA methylase adenine-specific domain-containing protein</fullName>
    </recommendedName>
</protein>
<dbReference type="OrthoDB" id="9784823at2"/>
<dbReference type="InterPro" id="IPR029063">
    <property type="entry name" value="SAM-dependent_MTases_sf"/>
</dbReference>
<dbReference type="KEGG" id="spac:B1H29_07930"/>
<proteinExistence type="predicted"/>
<evidence type="ECO:0008006" key="5">
    <source>
        <dbReference type="Google" id="ProtNLM"/>
    </source>
</evidence>
<reference evidence="3 4" key="1">
    <citation type="submission" date="2017-02" db="EMBL/GenBank/DDBJ databases">
        <title>Streptomyces pactum ACT12 Genome sequencing and assembly.</title>
        <authorList>
            <person name="Xue Q."/>
            <person name="Yan X."/>
            <person name="Jia L."/>
            <person name="Yan H."/>
        </authorList>
    </citation>
    <scope>NUCLEOTIDE SEQUENCE [LARGE SCALE GENOMIC DNA]</scope>
    <source>
        <strain evidence="3 4">ACT12</strain>
    </source>
</reference>
<feature type="coiled-coil region" evidence="1">
    <location>
        <begin position="682"/>
        <end position="709"/>
    </location>
</feature>
<organism evidence="3 4">
    <name type="scientific">Streptomyces pactum</name>
    <dbReference type="NCBI Taxonomy" id="68249"/>
    <lineage>
        <taxon>Bacteria</taxon>
        <taxon>Bacillati</taxon>
        <taxon>Actinomycetota</taxon>
        <taxon>Actinomycetes</taxon>
        <taxon>Kitasatosporales</taxon>
        <taxon>Streptomycetaceae</taxon>
        <taxon>Streptomyces</taxon>
    </lineage>
</organism>
<evidence type="ECO:0000313" key="4">
    <source>
        <dbReference type="Proteomes" id="UP000189443"/>
    </source>
</evidence>
<dbReference type="SUPFAM" id="SSF53335">
    <property type="entry name" value="S-adenosyl-L-methionine-dependent methyltransferases"/>
    <property type="match status" value="1"/>
</dbReference>
<name>A0A1S6J4Z9_9ACTN</name>
<dbReference type="AlphaFoldDB" id="A0A1S6J4Z9"/>
<evidence type="ECO:0000256" key="2">
    <source>
        <dbReference type="SAM" id="MobiDB-lite"/>
    </source>
</evidence>
<dbReference type="RefSeq" id="WP_055419561.1">
    <property type="nucleotide sequence ID" value="NZ_CP019724.1"/>
</dbReference>
<sequence length="737" mass="80195">MTTAREAVSPIVPETPAWRITYAEIAALAQVQRPVPTTWSRRHPDFPAPVDHVDGRPLFDGRAIVDWLSSTGRGNTDARRLRAELSLHTLAAWRTPDLPAPVLVGALTALICLRQQLDAPVSGQDWDGLLARAADLDPEDQFLLSELRAIPGNPDDHTGDSEGPMGPAGTRGSALATLADELVEAAYTPAEAFDWVLEARRRLGSHDPAGDEPAPAVVRALASLAGVEDLDEEAVLATPYARTGDLLAALHTLAPEGSGHTYLACDPDPARARLVRRRMLVRGVYEFQLDVTEGEELAASVDVWGDPHLLVCALPYEAAEVRDPVAVLDRIQGLTDYLGAGSTAVVLGPADVLVGPLPRHDEADRLRRSFLRSGLLKAAIGLPEGVLPYRPGYRSAVWVLSRTAEEERTGLVLLADLSARPLTEPVLDALAEDIAIWRASRWHGDRRHEPCHAVIVPAKDLDDRPGTPFSPQHRPHESRYTRGVIERPARISGLERRLIELHEHSSASHRADLRAALRIQAVLRSEDQQQPRRTTVRRLVEQRRLRRRPGHRIAPEHIAAEGHYTVLTPEEVLGIARPGGRRIDRGLLLTAYDHAEFTEPGDLVITANPRFGVYVDEAGLSVVAAPGRVLRVRPDADPPVFPRVLAALLRAAAAEYSRTSGAVRASRGIEDLLVPDLGREEAERFDALLSEVEDRAALLREQCAALDDLARTAAAGVADGTLTFQDLPGPGTDDRTA</sequence>
<dbReference type="EMBL" id="CP019724">
    <property type="protein sequence ID" value="AQS66863.1"/>
    <property type="molecule type" value="Genomic_DNA"/>
</dbReference>
<keyword evidence="1" id="KW-0175">Coiled coil</keyword>
<keyword evidence="4" id="KW-1185">Reference proteome</keyword>
<gene>
    <name evidence="3" type="ORF">B1H29_07930</name>
</gene>
<dbReference type="Proteomes" id="UP000189443">
    <property type="component" value="Chromosome"/>
</dbReference>
<accession>A0A1S6J4Z9</accession>